<dbReference type="InterPro" id="IPR012318">
    <property type="entry name" value="HTH_CRP"/>
</dbReference>
<dbReference type="CDD" id="cd00038">
    <property type="entry name" value="CAP_ED"/>
    <property type="match status" value="1"/>
</dbReference>
<dbReference type="Proteomes" id="UP001273531">
    <property type="component" value="Unassembled WGS sequence"/>
</dbReference>
<keyword evidence="6" id="KW-1185">Reference proteome</keyword>
<dbReference type="SMART" id="SM00419">
    <property type="entry name" value="HTH_CRP"/>
    <property type="match status" value="1"/>
</dbReference>
<organism evidence="5 6">
    <name type="scientific">Sphingomonas agrestis</name>
    <dbReference type="NCBI Taxonomy" id="3080540"/>
    <lineage>
        <taxon>Bacteria</taxon>
        <taxon>Pseudomonadati</taxon>
        <taxon>Pseudomonadota</taxon>
        <taxon>Alphaproteobacteria</taxon>
        <taxon>Sphingomonadales</taxon>
        <taxon>Sphingomonadaceae</taxon>
        <taxon>Sphingomonas</taxon>
    </lineage>
</organism>
<evidence type="ECO:0000256" key="1">
    <source>
        <dbReference type="ARBA" id="ARBA00023015"/>
    </source>
</evidence>
<evidence type="ECO:0000313" key="5">
    <source>
        <dbReference type="EMBL" id="MDV3457410.1"/>
    </source>
</evidence>
<evidence type="ECO:0000313" key="6">
    <source>
        <dbReference type="Proteomes" id="UP001273531"/>
    </source>
</evidence>
<dbReference type="Gene3D" id="2.60.120.10">
    <property type="entry name" value="Jelly Rolls"/>
    <property type="match status" value="1"/>
</dbReference>
<evidence type="ECO:0000256" key="3">
    <source>
        <dbReference type="ARBA" id="ARBA00023163"/>
    </source>
</evidence>
<accession>A0ABU3Y7L2</accession>
<name>A0ABU3Y7L2_9SPHN</name>
<proteinExistence type="predicted"/>
<dbReference type="InterPro" id="IPR014710">
    <property type="entry name" value="RmlC-like_jellyroll"/>
</dbReference>
<keyword evidence="2" id="KW-0238">DNA-binding</keyword>
<keyword evidence="1" id="KW-0805">Transcription regulation</keyword>
<feature type="domain" description="HTH crp-type" evidence="4">
    <location>
        <begin position="149"/>
        <end position="223"/>
    </location>
</feature>
<dbReference type="InterPro" id="IPR036388">
    <property type="entry name" value="WH-like_DNA-bd_sf"/>
</dbReference>
<sequence>MIAGISTRLGPADAALRRLRALGDLDAAAIAAIEAASTRSRCLAPHEEILSERERISGATLLLEGWAMQVRVLADGRRQILDFLLPGDLIGHCHQEAPVASSTVITLTRARICPAPDPMVSPTLDHAYRMSLALDEAHYLRQITRLGRMNAHERTLDLFLELYDRLALAGLATDGSFAMPATQEVLADLLGLTSVHINRVIQQMRKLGEIGWSRGHLELHDLAAQRDLLGWHPVHVSSRWPRRD</sequence>
<dbReference type="Gene3D" id="1.10.10.10">
    <property type="entry name" value="Winged helix-like DNA-binding domain superfamily/Winged helix DNA-binding domain"/>
    <property type="match status" value="1"/>
</dbReference>
<dbReference type="EMBL" id="JAWJEJ010000001">
    <property type="protein sequence ID" value="MDV3457410.1"/>
    <property type="molecule type" value="Genomic_DNA"/>
</dbReference>
<dbReference type="InterPro" id="IPR018490">
    <property type="entry name" value="cNMP-bd_dom_sf"/>
</dbReference>
<evidence type="ECO:0000256" key="2">
    <source>
        <dbReference type="ARBA" id="ARBA00023125"/>
    </source>
</evidence>
<reference evidence="5 6" key="1">
    <citation type="submission" date="2023-10" db="EMBL/GenBank/DDBJ databases">
        <title>Sphingomonas sp. HF-S4 16S ribosomal RNA gene Genome sequencing and assembly.</title>
        <authorList>
            <person name="Lee H."/>
        </authorList>
    </citation>
    <scope>NUCLEOTIDE SEQUENCE [LARGE SCALE GENOMIC DNA]</scope>
    <source>
        <strain evidence="5 6">HF-S4</strain>
    </source>
</reference>
<evidence type="ECO:0000259" key="4">
    <source>
        <dbReference type="PROSITE" id="PS51063"/>
    </source>
</evidence>
<dbReference type="RefSeq" id="WP_317226562.1">
    <property type="nucleotide sequence ID" value="NZ_JAWJEJ010000001.1"/>
</dbReference>
<dbReference type="Pfam" id="PF00027">
    <property type="entry name" value="cNMP_binding"/>
    <property type="match status" value="1"/>
</dbReference>
<dbReference type="SUPFAM" id="SSF51206">
    <property type="entry name" value="cAMP-binding domain-like"/>
    <property type="match status" value="1"/>
</dbReference>
<dbReference type="InterPro" id="IPR000595">
    <property type="entry name" value="cNMP-bd_dom"/>
</dbReference>
<protein>
    <submittedName>
        <fullName evidence="5">Crp/Fnr family transcriptional regulator</fullName>
    </submittedName>
</protein>
<dbReference type="InterPro" id="IPR036390">
    <property type="entry name" value="WH_DNA-bd_sf"/>
</dbReference>
<comment type="caution">
    <text evidence="5">The sequence shown here is derived from an EMBL/GenBank/DDBJ whole genome shotgun (WGS) entry which is preliminary data.</text>
</comment>
<dbReference type="Pfam" id="PF13545">
    <property type="entry name" value="HTH_Crp_2"/>
    <property type="match status" value="1"/>
</dbReference>
<dbReference type="PROSITE" id="PS51063">
    <property type="entry name" value="HTH_CRP_2"/>
    <property type="match status" value="1"/>
</dbReference>
<gene>
    <name evidence="5" type="ORF">RZN05_10485</name>
</gene>
<dbReference type="SUPFAM" id="SSF46785">
    <property type="entry name" value="Winged helix' DNA-binding domain"/>
    <property type="match status" value="1"/>
</dbReference>
<keyword evidence="3" id="KW-0804">Transcription</keyword>